<gene>
    <name evidence="3" type="ORF">BOKJ2_LOCUS5477</name>
</gene>
<feature type="domain" description="Tyrosine-protein phosphatase" evidence="1">
    <location>
        <begin position="40"/>
        <end position="294"/>
    </location>
</feature>
<proteinExistence type="predicted"/>
<name>A0A811KEF0_9BILA</name>
<dbReference type="SUPFAM" id="SSF52799">
    <property type="entry name" value="(Phosphotyrosine protein) phosphatases II"/>
    <property type="match status" value="1"/>
</dbReference>
<dbReference type="GO" id="GO:0004725">
    <property type="term" value="F:protein tyrosine phosphatase activity"/>
    <property type="evidence" value="ECO:0007669"/>
    <property type="project" value="InterPro"/>
</dbReference>
<dbReference type="PANTHER" id="PTHR23219">
    <property type="entry name" value="TYROSINE-PROTEIN PHOSPHATASE C15H7.3-RELATED"/>
    <property type="match status" value="1"/>
</dbReference>
<dbReference type="Gene3D" id="3.90.190.10">
    <property type="entry name" value="Protein tyrosine phosphatase superfamily"/>
    <property type="match status" value="1"/>
</dbReference>
<evidence type="ECO:0008006" key="5">
    <source>
        <dbReference type="Google" id="ProtNLM"/>
    </source>
</evidence>
<dbReference type="PROSITE" id="PS50056">
    <property type="entry name" value="TYR_PHOSPHATASE_2"/>
    <property type="match status" value="1"/>
</dbReference>
<accession>A0A811KEF0</accession>
<dbReference type="InterPro" id="IPR000387">
    <property type="entry name" value="Tyr_Pase_dom"/>
</dbReference>
<comment type="caution">
    <text evidence="3">The sequence shown here is derived from an EMBL/GenBank/DDBJ whole genome shotgun (WGS) entry which is preliminary data.</text>
</comment>
<protein>
    <recommendedName>
        <fullName evidence="5">Protein-tyrosine phosphatase</fullName>
    </recommendedName>
</protein>
<dbReference type="CDD" id="cd00047">
    <property type="entry name" value="PTPc"/>
    <property type="match status" value="1"/>
</dbReference>
<dbReference type="PROSITE" id="PS50055">
    <property type="entry name" value="TYR_PHOSPHATASE_PTP"/>
    <property type="match status" value="1"/>
</dbReference>
<sequence>MSGGAKIEATGSGRRKRQVQPTAAVLEFVKRLDSITLADLKQEYHEAKTYMPENQKSVAFSENPQKNRYSDVLCYDATRVVLNLEVPPEGDYIHANWVKLPDCENNFIATQAPMEKTASDFWRMVFQENVQTILMFCKCEENGKQKCYPYWPMEEGKYFNYGIMFVNNKKVIKDPKNETVTYLLEVLPDGCSNSNIVKLVQMLDWPDNGVPKNAASVVKLLHSIKRVKDPCVVHCAAGIGRTGTVLMAAFAIARMLKNKEVNMRKLMGQIRDRRALSVQTENQYIFAHVIICAYFTFKFRSPQFQCLRFYDEFLTSIYASLEH</sequence>
<dbReference type="Pfam" id="PF00102">
    <property type="entry name" value="Y_phosphatase"/>
    <property type="match status" value="1"/>
</dbReference>
<dbReference type="Proteomes" id="UP000783686">
    <property type="component" value="Unassembled WGS sequence"/>
</dbReference>
<dbReference type="OrthoDB" id="6144703at2759"/>
<dbReference type="SMART" id="SM00194">
    <property type="entry name" value="PTPc"/>
    <property type="match status" value="1"/>
</dbReference>
<keyword evidence="4" id="KW-1185">Reference proteome</keyword>
<dbReference type="Proteomes" id="UP000614601">
    <property type="component" value="Unassembled WGS sequence"/>
</dbReference>
<evidence type="ECO:0000259" key="2">
    <source>
        <dbReference type="PROSITE" id="PS50056"/>
    </source>
</evidence>
<feature type="domain" description="Tyrosine specific protein phosphatases" evidence="2">
    <location>
        <begin position="215"/>
        <end position="285"/>
    </location>
</feature>
<dbReference type="PROSITE" id="PS00383">
    <property type="entry name" value="TYR_PHOSPHATASE_1"/>
    <property type="match status" value="1"/>
</dbReference>
<dbReference type="EMBL" id="CAJFCW020000003">
    <property type="protein sequence ID" value="CAG9102299.1"/>
    <property type="molecule type" value="Genomic_DNA"/>
</dbReference>
<dbReference type="SMART" id="SM00404">
    <property type="entry name" value="PTPc_motif"/>
    <property type="match status" value="1"/>
</dbReference>
<organism evidence="3 4">
    <name type="scientific">Bursaphelenchus okinawaensis</name>
    <dbReference type="NCBI Taxonomy" id="465554"/>
    <lineage>
        <taxon>Eukaryota</taxon>
        <taxon>Metazoa</taxon>
        <taxon>Ecdysozoa</taxon>
        <taxon>Nematoda</taxon>
        <taxon>Chromadorea</taxon>
        <taxon>Rhabditida</taxon>
        <taxon>Tylenchina</taxon>
        <taxon>Tylenchomorpha</taxon>
        <taxon>Aphelenchoidea</taxon>
        <taxon>Aphelenchoididae</taxon>
        <taxon>Bursaphelenchus</taxon>
    </lineage>
</organism>
<reference evidence="3" key="1">
    <citation type="submission" date="2020-09" db="EMBL/GenBank/DDBJ databases">
        <authorList>
            <person name="Kikuchi T."/>
        </authorList>
    </citation>
    <scope>NUCLEOTIDE SEQUENCE</scope>
    <source>
        <strain evidence="3">SH1</strain>
    </source>
</reference>
<dbReference type="AlphaFoldDB" id="A0A811KEF0"/>
<dbReference type="PRINTS" id="PR00700">
    <property type="entry name" value="PRTYPHPHTASE"/>
</dbReference>
<evidence type="ECO:0000313" key="3">
    <source>
        <dbReference type="EMBL" id="CAD5214207.1"/>
    </source>
</evidence>
<evidence type="ECO:0000259" key="1">
    <source>
        <dbReference type="PROSITE" id="PS50055"/>
    </source>
</evidence>
<dbReference type="InterPro" id="IPR016130">
    <property type="entry name" value="Tyr_Pase_AS"/>
</dbReference>
<dbReference type="InterPro" id="IPR003595">
    <property type="entry name" value="Tyr_Pase_cat"/>
</dbReference>
<dbReference type="InterPro" id="IPR029021">
    <property type="entry name" value="Prot-tyrosine_phosphatase-like"/>
</dbReference>
<dbReference type="EMBL" id="CAJFDH010000003">
    <property type="protein sequence ID" value="CAD5214207.1"/>
    <property type="molecule type" value="Genomic_DNA"/>
</dbReference>
<dbReference type="InterPro" id="IPR000242">
    <property type="entry name" value="PTP_cat"/>
</dbReference>
<dbReference type="PANTHER" id="PTHR23219:SF13">
    <property type="entry name" value="TYROSINE-PROTEIN PHOSPHATASE DOMAIN-CONTAINING PROTEIN"/>
    <property type="match status" value="1"/>
</dbReference>
<evidence type="ECO:0000313" key="4">
    <source>
        <dbReference type="Proteomes" id="UP000614601"/>
    </source>
</evidence>